<keyword evidence="2" id="KW-1185">Reference proteome</keyword>
<comment type="caution">
    <text evidence="1">The sequence shown here is derived from an EMBL/GenBank/DDBJ whole genome shotgun (WGS) entry which is preliminary data.</text>
</comment>
<sequence>MNLFRAASLVSFLTLLSRITGLVREQMVAAMFGASAVTDAFNVAFRLPNLLRRLFAEGAFSQAFIPLFAATRARDGDAATRDLLDAVASVLVAVLLAVSILGVVFAPVLLWLMASGLQAEDQALWMTRVMFPYILLMSLVALAAGVLNTWKKFVVPAATPVLLNLSMIACAALLAPWFRRHGIEPIYAMAVGVMIGGVLQLAVQLPALWRLGMVPRLHLTPGGLRRSWHHPGVRHVLRQMAPAILGVSVAQISLLINTQLASHVGPGAVSWLTYADRLMEFPTALLGVALGVVLLPQLSAARAKNELGQYSQLLDWGLRLVLLFSLPCAVALLLFGEPLVAVLYHYGAFRPVDVAETVVSLQGYGVGLLGLVAIKVLAPGFYAQQNLRTPVKIAVAVLVLTQLLNIYTVPRFGQAGLALSIGIAALCNAGLLLTGLLRGGLYQPQPGWGLLVLRIVIAALLLAGALYWMQHHWSWLTLPKGQRVAIVSGCLAASVGLYFAALALLGLPWWRMLRRAAL</sequence>
<evidence type="ECO:0000313" key="2">
    <source>
        <dbReference type="Proteomes" id="UP001364695"/>
    </source>
</evidence>
<organism evidence="1 2">
    <name type="scientific">Amphibiibacter pelophylacis</name>
    <dbReference type="NCBI Taxonomy" id="1799477"/>
    <lineage>
        <taxon>Bacteria</taxon>
        <taxon>Pseudomonadati</taxon>
        <taxon>Pseudomonadota</taxon>
        <taxon>Betaproteobacteria</taxon>
        <taxon>Burkholderiales</taxon>
        <taxon>Sphaerotilaceae</taxon>
        <taxon>Amphibiibacter</taxon>
    </lineage>
</organism>
<accession>A0ACC6P2S8</accession>
<dbReference type="EMBL" id="JAWDIE010000011">
    <property type="protein sequence ID" value="MEJ7138509.1"/>
    <property type="molecule type" value="Genomic_DNA"/>
</dbReference>
<proteinExistence type="predicted"/>
<dbReference type="Proteomes" id="UP001364695">
    <property type="component" value="Unassembled WGS sequence"/>
</dbReference>
<evidence type="ECO:0000313" key="1">
    <source>
        <dbReference type="EMBL" id="MEJ7138509.1"/>
    </source>
</evidence>
<protein>
    <submittedName>
        <fullName evidence="1">Murein biosynthesis integral membrane protein MurJ</fullName>
    </submittedName>
</protein>
<reference evidence="1" key="1">
    <citation type="submission" date="2023-10" db="EMBL/GenBank/DDBJ databases">
        <title>Amphibacter perezi, gen. nov., sp. nov. a novel taxa of the family Comamonadaceae, class Betaproteobacteria isolated from the skin microbiota of Pelophylax perezi from different populations.</title>
        <authorList>
            <person name="Costa S."/>
            <person name="Proenca D.N."/>
            <person name="Lopes I."/>
            <person name="Morais P.V."/>
        </authorList>
    </citation>
    <scope>NUCLEOTIDE SEQUENCE</scope>
    <source>
        <strain evidence="1">SL12-8</strain>
    </source>
</reference>
<gene>
    <name evidence="1" type="primary">murJ</name>
    <name evidence="1" type="ORF">RV045_08705</name>
</gene>
<name>A0ACC6P2S8_9BURK</name>